<sequence>MSLLGLISDVHGDPIGLELAWAHLTVMGAGAIVCAGDLVGYGPSPDRAVAFLEGRQIPSVRGNHDRWALERGPGEPDEFGGGTPGEETLEALKRLESSLVLERGGMIVVVVHGSPRGDMEFIAPRTHPPYVLDSYLDTLGADAIVHGHTHRPMWYRSSRDRLVVNPGSIISAPVVATSRTFATLDTATRDVRFFDVESGNPVEVPAWPGSG</sequence>
<feature type="domain" description="Calcineurin-like phosphoesterase" evidence="2">
    <location>
        <begin position="4"/>
        <end position="188"/>
    </location>
</feature>
<dbReference type="KEGG" id="tpla:ElP_14300"/>
<protein>
    <submittedName>
        <fullName evidence="3">Phosphodiesterase</fullName>
    </submittedName>
</protein>
<reference evidence="3 4" key="1">
    <citation type="submission" date="2019-02" db="EMBL/GenBank/DDBJ databases">
        <title>Deep-cultivation of Planctomycetes and their phenomic and genomic characterization uncovers novel biology.</title>
        <authorList>
            <person name="Wiegand S."/>
            <person name="Jogler M."/>
            <person name="Boedeker C."/>
            <person name="Pinto D."/>
            <person name="Vollmers J."/>
            <person name="Rivas-Marin E."/>
            <person name="Kohn T."/>
            <person name="Peeters S.H."/>
            <person name="Heuer A."/>
            <person name="Rast P."/>
            <person name="Oberbeckmann S."/>
            <person name="Bunk B."/>
            <person name="Jeske O."/>
            <person name="Meyerdierks A."/>
            <person name="Storesund J.E."/>
            <person name="Kallscheuer N."/>
            <person name="Luecker S."/>
            <person name="Lage O.M."/>
            <person name="Pohl T."/>
            <person name="Merkel B.J."/>
            <person name="Hornburger P."/>
            <person name="Mueller R.-W."/>
            <person name="Bruemmer F."/>
            <person name="Labrenz M."/>
            <person name="Spormann A.M."/>
            <person name="Op den Camp H."/>
            <person name="Overmann J."/>
            <person name="Amann R."/>
            <person name="Jetten M.S.M."/>
            <person name="Mascher T."/>
            <person name="Medema M.H."/>
            <person name="Devos D.P."/>
            <person name="Kaster A.-K."/>
            <person name="Ovreas L."/>
            <person name="Rohde M."/>
            <person name="Galperin M.Y."/>
            <person name="Jogler C."/>
        </authorList>
    </citation>
    <scope>NUCLEOTIDE SEQUENCE [LARGE SCALE GENOMIC DNA]</scope>
    <source>
        <strain evidence="3 4">ElP</strain>
    </source>
</reference>
<dbReference type="PANTHER" id="PTHR42850">
    <property type="entry name" value="METALLOPHOSPHOESTERASE"/>
    <property type="match status" value="1"/>
</dbReference>
<keyword evidence="4" id="KW-1185">Reference proteome</keyword>
<dbReference type="OrthoDB" id="9800565at2"/>
<dbReference type="SUPFAM" id="SSF56300">
    <property type="entry name" value="Metallo-dependent phosphatases"/>
    <property type="match status" value="1"/>
</dbReference>
<dbReference type="PANTHER" id="PTHR42850:SF2">
    <property type="entry name" value="BLL5683 PROTEIN"/>
    <property type="match status" value="1"/>
</dbReference>
<comment type="similarity">
    <text evidence="1">Belongs to the metallophosphoesterase superfamily. YfcE family.</text>
</comment>
<dbReference type="EMBL" id="CP036426">
    <property type="protein sequence ID" value="QDV33556.1"/>
    <property type="molecule type" value="Genomic_DNA"/>
</dbReference>
<dbReference type="Pfam" id="PF12850">
    <property type="entry name" value="Metallophos_2"/>
    <property type="match status" value="1"/>
</dbReference>
<dbReference type="GO" id="GO:0005737">
    <property type="term" value="C:cytoplasm"/>
    <property type="evidence" value="ECO:0007669"/>
    <property type="project" value="TreeGrafter"/>
</dbReference>
<dbReference type="InterPro" id="IPR011152">
    <property type="entry name" value="Pesterase_MJ0912"/>
</dbReference>
<dbReference type="PIRSF" id="PIRSF000883">
    <property type="entry name" value="Pesterase_MJ0912"/>
    <property type="match status" value="1"/>
</dbReference>
<dbReference type="CDD" id="cd00838">
    <property type="entry name" value="MPP_superfamily"/>
    <property type="match status" value="1"/>
</dbReference>
<name>A0A518GY81_9BACT</name>
<dbReference type="InterPro" id="IPR029052">
    <property type="entry name" value="Metallo-depent_PP-like"/>
</dbReference>
<evidence type="ECO:0000259" key="2">
    <source>
        <dbReference type="Pfam" id="PF12850"/>
    </source>
</evidence>
<dbReference type="AlphaFoldDB" id="A0A518GY81"/>
<organism evidence="3 4">
    <name type="scientific">Tautonia plasticadhaerens</name>
    <dbReference type="NCBI Taxonomy" id="2527974"/>
    <lineage>
        <taxon>Bacteria</taxon>
        <taxon>Pseudomonadati</taxon>
        <taxon>Planctomycetota</taxon>
        <taxon>Planctomycetia</taxon>
        <taxon>Isosphaerales</taxon>
        <taxon>Isosphaeraceae</taxon>
        <taxon>Tautonia</taxon>
    </lineage>
</organism>
<gene>
    <name evidence="3" type="ORF">ElP_14300</name>
</gene>
<evidence type="ECO:0000256" key="1">
    <source>
        <dbReference type="ARBA" id="ARBA00008950"/>
    </source>
</evidence>
<proteinExistence type="inferred from homology"/>
<dbReference type="InterPro" id="IPR050126">
    <property type="entry name" value="Ap4A_hydrolase"/>
</dbReference>
<evidence type="ECO:0000313" key="4">
    <source>
        <dbReference type="Proteomes" id="UP000317835"/>
    </source>
</evidence>
<evidence type="ECO:0000313" key="3">
    <source>
        <dbReference type="EMBL" id="QDV33556.1"/>
    </source>
</evidence>
<dbReference type="Gene3D" id="3.60.21.10">
    <property type="match status" value="1"/>
</dbReference>
<dbReference type="RefSeq" id="WP_145267914.1">
    <property type="nucleotide sequence ID" value="NZ_CP036426.1"/>
</dbReference>
<dbReference type="Proteomes" id="UP000317835">
    <property type="component" value="Chromosome"/>
</dbReference>
<dbReference type="InterPro" id="IPR024654">
    <property type="entry name" value="Calcineurin-like_PHP_lpxH"/>
</dbReference>
<dbReference type="GO" id="GO:0016791">
    <property type="term" value="F:phosphatase activity"/>
    <property type="evidence" value="ECO:0007669"/>
    <property type="project" value="TreeGrafter"/>
</dbReference>
<accession>A0A518GY81</accession>